<dbReference type="GO" id="GO:0009045">
    <property type="term" value="F:xylose isomerase activity"/>
    <property type="evidence" value="ECO:0007669"/>
    <property type="project" value="UniProtKB-EC"/>
</dbReference>
<dbReference type="OrthoDB" id="62482at2759"/>
<dbReference type="NCBIfam" id="NF003998">
    <property type="entry name" value="PRK05474.1"/>
    <property type="match status" value="1"/>
</dbReference>
<feature type="compositionally biased region" description="Low complexity" evidence="10">
    <location>
        <begin position="1908"/>
        <end position="1917"/>
    </location>
</feature>
<feature type="coiled-coil region" evidence="9">
    <location>
        <begin position="970"/>
        <end position="1018"/>
    </location>
</feature>
<keyword evidence="5 8" id="KW-0413">Isomerase</keyword>
<evidence type="ECO:0000256" key="10">
    <source>
        <dbReference type="SAM" id="MobiDB-lite"/>
    </source>
</evidence>
<reference evidence="11 12" key="1">
    <citation type="journal article" date="2014" name="Genome Biol. Evol.">
        <title>The secreted proteins of Achlya hypogyna and Thraustotheca clavata identify the ancestral oomycete secretome and reveal gene acquisitions by horizontal gene transfer.</title>
        <authorList>
            <person name="Misner I."/>
            <person name="Blouin N."/>
            <person name="Leonard G."/>
            <person name="Richards T.A."/>
            <person name="Lane C.E."/>
        </authorList>
    </citation>
    <scope>NUCLEOTIDE SEQUENCE [LARGE SCALE GENOMIC DNA]</scope>
    <source>
        <strain evidence="11 12">ATCC 34112</strain>
    </source>
</reference>
<evidence type="ECO:0000256" key="3">
    <source>
        <dbReference type="ARBA" id="ARBA00022629"/>
    </source>
</evidence>
<dbReference type="InterPro" id="IPR036237">
    <property type="entry name" value="Xyl_isomerase-like_sf"/>
</dbReference>
<feature type="region of interest" description="Disordered" evidence="10">
    <location>
        <begin position="1899"/>
        <end position="1923"/>
    </location>
</feature>
<keyword evidence="3 8" id="KW-0859">Xylose metabolism</keyword>
<accession>A0A1V9ZQK8</accession>
<evidence type="ECO:0000256" key="9">
    <source>
        <dbReference type="SAM" id="Coils"/>
    </source>
</evidence>
<keyword evidence="4 8" id="KW-0479">Metal-binding</keyword>
<comment type="caution">
    <text evidence="11">The sequence shown here is derived from an EMBL/GenBank/DDBJ whole genome shotgun (WGS) entry which is preliminary data.</text>
</comment>
<dbReference type="EMBL" id="JNBS01001719">
    <property type="protein sequence ID" value="OQS00306.1"/>
    <property type="molecule type" value="Genomic_DNA"/>
</dbReference>
<dbReference type="STRING" id="74557.A0A1V9ZQK8"/>
<evidence type="ECO:0000256" key="4">
    <source>
        <dbReference type="ARBA" id="ARBA00022723"/>
    </source>
</evidence>
<dbReference type="GO" id="GO:0042732">
    <property type="term" value="P:D-xylose metabolic process"/>
    <property type="evidence" value="ECO:0007669"/>
    <property type="project" value="UniProtKB-KW"/>
</dbReference>
<dbReference type="HAMAP" id="MF_00455">
    <property type="entry name" value="Xylose_isom_A"/>
    <property type="match status" value="1"/>
</dbReference>
<comment type="catalytic activity">
    <reaction evidence="7 8">
        <text>alpha-D-xylose = alpha-D-xylulofuranose</text>
        <dbReference type="Rhea" id="RHEA:22816"/>
        <dbReference type="ChEBI" id="CHEBI:28518"/>
        <dbReference type="ChEBI" id="CHEBI:188998"/>
        <dbReference type="EC" id="5.3.1.5"/>
    </reaction>
</comment>
<sequence>MEDTKDESVPKRKQRKVAWRDSYERFYGMAPTQRGLNESGLTIVVEAQCLFCVSFGREEGSVVPPKLLLENPTLDARRPARRKTSNIKHFTSFRPDQFVQHLTREHPKKWEAYQLIRKDPSAVQTFFPEAAIVNTTQDASLFFRDIPPIEYNPQAPDTELFCFREYCADEFILGKPMHEWCRFAVCFWHTFANEPSDVFGEITARRPWNAQEDPLLLAKRRIDAAFEFMTLLGIRFYTFHDTDILPQDHEHLWDSIIPYLLAKQEETSIRLLWGTANLFSNRKYMHGAATSPSLSVFIDAAKQVKRAMYITHVLGGENYVFWGGREGFQTLLNTDMAKEETHYAMFLRMAVEYKKTLGATYQLLIEPKPHEPMKHQYDYDAATTLCFLYRHDLQAHFKLNIEPNHTTLAGHDYHHDIAYASMAKYLGSIDCNTGDSSLGWDTDQFLMDVNHATLIMRTVIQQQGLAPGGLNFDAKVRRESTSLKDIVIAHIGAMDCIARGLRKAANMYLKGHIESKVQARYSSWDCTLGRQIENGEMTFESLVNKTVRSEPLASGEQESYELMFFRGLVYHIVSFMGKESATRSPRGTHVVFKRTRLGVVLPNIYEHIPIQPPSVKSKPLELLQHEFEIKQHEEMAGVIKNFRSHLDHVLTSLPASLELPRLLDEMDILHSWTVEAVQKRIQEAIVNEQADIEQTLTPVDEVSIGIEVIQALFPDEDEMIYTEKSWANIMAHIVGKFEILLVQKTTKDRSKLPIAVELKRPEGHKVQSPRTKLQEIKSNLSPRRHICEKNSFQPFELTSKADFEERREARRLNLPKVIPENTFRQVHRNRAFPPTKIPKGEYIEKVYTYCPVESRFDLNSVSLKMDEIKERKPWTVIEFPKARPTLNKDQVNYLEEWLNKRYDKMHKEQEAEVECHSKLLLTLEYADAIMHELSRLLFDKCPTSSHFLYGLWHCVSDTMAHLNKSIEDELTVLNQTQKTLKGEVDNLERKHQQQSTTMQSLEEKLQQKHKIIAFEREQGIRFKNELNKYLAADQVLIRQTNHLTQAIFDTFPDQPFILTQGHQAKSTEALNELLRTLEQKFSNAPLNTNNHVQEKAINVPSRHRKFTIPAIQKHSLTPQGRIISSFEVEDVAKELHACTKRLSLLTTLSSPDCSIGWDPQIVWQHAFFIPPIQELIEMDEKLQDMVATVEAKARPRVRRRRNRATQTESSMKSSCGKSIKQTMLAAAKAHALSRQIENPPILRQNELKKIVPTSFQPFIQCLGASYVAYDYTVPATHRILSFMANSLEIQLTEAVLDDVIKAHMLQELLLISPQEFVYRIFLERFRIPRFANERLMDLLTSLSQLDTQSDKIHLWCRLLNLAGVEPLPSCAFWFILHAFHIFAKCSHDGYFLIENDEVEYVGQQQTWDALTIIFASFPADTLARCKSKITGLTQIYGTMWIPLYAVLTICIEEWQARYFSIKLLMETHFSQAICIDSFTSFRSIVATFNPKAHVYAILKAYKSTIEISKSAHPTPLQCSLGCLEACVVPVDDVAQFDKSQFLFSAPSDAMLLKQMDLAMTFLKLMWNASRNEIIKSIENHTHLDSSASLRFVTPFERILRDEPLQASQAWNLLEQIIYIAYTPRSYSMHACLSTLAKKGLVPADCQTKFISATNSLIEELRASVKKTYNVQDTVAVVQDWRDKAMVHAVKKKQLSSEMRRVYGDVYDQAQREMQELLNGSFEHTTQSLSEVMDHVAFNLKRQCEYHNMAMVMSLEETIQAHQVMYDKQTKELEEAQETIIHLKSRLESLESSTSHGDITLCNELRHKCQLLEKSQTALMKTSEEDNTNLKAARRTIHRLESELEILRATFEFTKAMHHQEVVDLTQPIHQAPVSPIKVTKPTQIRYDPYSQQKIEYCRQPNSNDTRPTRPTTSPRRTIAFASQ</sequence>
<feature type="coiled-coil region" evidence="9">
    <location>
        <begin position="1822"/>
        <end position="1849"/>
    </location>
</feature>
<dbReference type="Proteomes" id="UP000243217">
    <property type="component" value="Unassembled WGS sequence"/>
</dbReference>
<evidence type="ECO:0000256" key="8">
    <source>
        <dbReference type="RuleBase" id="RU000609"/>
    </source>
</evidence>
<dbReference type="NCBIfam" id="TIGR02630">
    <property type="entry name" value="xylose_isom_A"/>
    <property type="match status" value="1"/>
</dbReference>
<proteinExistence type="inferred from homology"/>
<dbReference type="EC" id="5.3.1.5" evidence="2 8"/>
<feature type="coiled-coil region" evidence="9">
    <location>
        <begin position="1758"/>
        <end position="1792"/>
    </location>
</feature>
<dbReference type="PROSITE" id="PS51415">
    <property type="entry name" value="XYLOSE_ISOMERASE"/>
    <property type="match status" value="1"/>
</dbReference>
<protein>
    <recommendedName>
        <fullName evidence="2 8">Xylose isomerase</fullName>
        <ecNumber evidence="2 8">5.3.1.5</ecNumber>
    </recommendedName>
</protein>
<dbReference type="PRINTS" id="PR00688">
    <property type="entry name" value="XYLOSISMRASE"/>
</dbReference>
<dbReference type="SUPFAM" id="SSF51658">
    <property type="entry name" value="Xylose isomerase-like"/>
    <property type="match status" value="1"/>
</dbReference>
<evidence type="ECO:0000256" key="7">
    <source>
        <dbReference type="ARBA" id="ARBA00033659"/>
    </source>
</evidence>
<evidence type="ECO:0000256" key="1">
    <source>
        <dbReference type="ARBA" id="ARBA00005765"/>
    </source>
</evidence>
<keyword evidence="9" id="KW-0175">Coiled coil</keyword>
<dbReference type="PANTHER" id="PTHR48408">
    <property type="match status" value="1"/>
</dbReference>
<organism evidence="11 12">
    <name type="scientific">Thraustotheca clavata</name>
    <dbReference type="NCBI Taxonomy" id="74557"/>
    <lineage>
        <taxon>Eukaryota</taxon>
        <taxon>Sar</taxon>
        <taxon>Stramenopiles</taxon>
        <taxon>Oomycota</taxon>
        <taxon>Saprolegniomycetes</taxon>
        <taxon>Saprolegniales</taxon>
        <taxon>Achlyaceae</taxon>
        <taxon>Thraustotheca</taxon>
    </lineage>
</organism>
<dbReference type="PANTHER" id="PTHR48408:SF1">
    <property type="entry name" value="XYLOSE ISOMERASE"/>
    <property type="match status" value="1"/>
</dbReference>
<evidence type="ECO:0000256" key="5">
    <source>
        <dbReference type="ARBA" id="ARBA00023235"/>
    </source>
</evidence>
<gene>
    <name evidence="11" type="ORF">THRCLA_06039</name>
</gene>
<keyword evidence="12" id="KW-1185">Reference proteome</keyword>
<evidence type="ECO:0000313" key="11">
    <source>
        <dbReference type="EMBL" id="OQS00306.1"/>
    </source>
</evidence>
<evidence type="ECO:0000256" key="6">
    <source>
        <dbReference type="ARBA" id="ARBA00023277"/>
    </source>
</evidence>
<evidence type="ECO:0000256" key="2">
    <source>
        <dbReference type="ARBA" id="ARBA00011958"/>
    </source>
</evidence>
<feature type="non-terminal residue" evidence="11">
    <location>
        <position position="1923"/>
    </location>
</feature>
<dbReference type="Gene3D" id="3.20.20.150">
    <property type="entry name" value="Divalent-metal-dependent TIM barrel enzymes"/>
    <property type="match status" value="1"/>
</dbReference>
<comment type="similarity">
    <text evidence="1 8">Belongs to the xylose isomerase family.</text>
</comment>
<dbReference type="InterPro" id="IPR001998">
    <property type="entry name" value="Xylose_isomerase"/>
</dbReference>
<evidence type="ECO:0000313" key="12">
    <source>
        <dbReference type="Proteomes" id="UP000243217"/>
    </source>
</evidence>
<dbReference type="InterPro" id="IPR013452">
    <property type="entry name" value="Xylose_isom_bac"/>
</dbReference>
<keyword evidence="6 8" id="KW-0119">Carbohydrate metabolism</keyword>
<dbReference type="GO" id="GO:0046872">
    <property type="term" value="F:metal ion binding"/>
    <property type="evidence" value="ECO:0007669"/>
    <property type="project" value="UniProtKB-KW"/>
</dbReference>
<name>A0A1V9ZQK8_9STRA</name>